<keyword evidence="1" id="KW-0732">Signal</keyword>
<feature type="signal peptide" evidence="1">
    <location>
        <begin position="1"/>
        <end position="18"/>
    </location>
</feature>
<evidence type="ECO:0000313" key="2">
    <source>
        <dbReference type="EMBL" id="KUJ22739.1"/>
    </source>
</evidence>
<dbReference type="GeneID" id="28823879"/>
<sequence>MKILLPTLLAAFSMIVAAQSTCTSSDAYPIDADVAFLTFWTVLAVDWLAIVAVFGKRSLGLTALGKRDLECSATEECLSFRTVPFCYDKTAYTFHAADGTTGNLKTGAYTLPDGRQGNMFTGPYPTLTKGEVTATETSTTPASSGATMIASTPVSVTATPASTVASQSEAKTGSRGATSTGPVVVATQGSETVLKSDALSEQRSGSAWRVAVLGFGMMMVELWF</sequence>
<gene>
    <name evidence="2" type="ORF">LY89DRAFT_680853</name>
</gene>
<dbReference type="OrthoDB" id="3559204at2759"/>
<dbReference type="RefSeq" id="XP_018077094.1">
    <property type="nucleotide sequence ID" value="XM_018214153.1"/>
</dbReference>
<evidence type="ECO:0000313" key="3">
    <source>
        <dbReference type="Proteomes" id="UP000070700"/>
    </source>
</evidence>
<dbReference type="KEGG" id="psco:LY89DRAFT_680853"/>
<proteinExistence type="predicted"/>
<name>A0A194XRR4_MOLSC</name>
<dbReference type="AlphaFoldDB" id="A0A194XRR4"/>
<dbReference type="InParanoid" id="A0A194XRR4"/>
<reference evidence="2 3" key="1">
    <citation type="submission" date="2015-10" db="EMBL/GenBank/DDBJ databases">
        <title>Full genome of DAOMC 229536 Phialocephala scopiformis, a fungal endophyte of spruce producing the potent anti-insectan compound rugulosin.</title>
        <authorList>
            <consortium name="DOE Joint Genome Institute"/>
            <person name="Walker A.K."/>
            <person name="Frasz S.L."/>
            <person name="Seifert K.A."/>
            <person name="Miller J.D."/>
            <person name="Mondo S.J."/>
            <person name="Labutti K."/>
            <person name="Lipzen A."/>
            <person name="Dockter R."/>
            <person name="Kennedy M."/>
            <person name="Grigoriev I.V."/>
            <person name="Spatafora J.W."/>
        </authorList>
    </citation>
    <scope>NUCLEOTIDE SEQUENCE [LARGE SCALE GENOMIC DNA]</scope>
    <source>
        <strain evidence="2 3">CBS 120377</strain>
    </source>
</reference>
<dbReference type="EMBL" id="KQ947406">
    <property type="protein sequence ID" value="KUJ22739.1"/>
    <property type="molecule type" value="Genomic_DNA"/>
</dbReference>
<keyword evidence="3" id="KW-1185">Reference proteome</keyword>
<protein>
    <submittedName>
        <fullName evidence="2">Uncharacterized protein</fullName>
    </submittedName>
</protein>
<accession>A0A194XRR4</accession>
<dbReference type="Proteomes" id="UP000070700">
    <property type="component" value="Unassembled WGS sequence"/>
</dbReference>
<evidence type="ECO:0000256" key="1">
    <source>
        <dbReference type="SAM" id="SignalP"/>
    </source>
</evidence>
<feature type="chain" id="PRO_5008268601" evidence="1">
    <location>
        <begin position="19"/>
        <end position="224"/>
    </location>
</feature>
<organism evidence="2 3">
    <name type="scientific">Mollisia scopiformis</name>
    <name type="common">Conifer needle endophyte fungus</name>
    <name type="synonym">Phialocephala scopiformis</name>
    <dbReference type="NCBI Taxonomy" id="149040"/>
    <lineage>
        <taxon>Eukaryota</taxon>
        <taxon>Fungi</taxon>
        <taxon>Dikarya</taxon>
        <taxon>Ascomycota</taxon>
        <taxon>Pezizomycotina</taxon>
        <taxon>Leotiomycetes</taxon>
        <taxon>Helotiales</taxon>
        <taxon>Mollisiaceae</taxon>
        <taxon>Mollisia</taxon>
    </lineage>
</organism>